<organism evidence="1">
    <name type="scientific">uncultured Caudovirales phage</name>
    <dbReference type="NCBI Taxonomy" id="2100421"/>
    <lineage>
        <taxon>Viruses</taxon>
        <taxon>Duplodnaviria</taxon>
        <taxon>Heunggongvirae</taxon>
        <taxon>Uroviricota</taxon>
        <taxon>Caudoviricetes</taxon>
        <taxon>Peduoviridae</taxon>
        <taxon>Maltschvirus</taxon>
        <taxon>Maltschvirus maltsch</taxon>
    </lineage>
</organism>
<reference evidence="1" key="1">
    <citation type="submission" date="2020-04" db="EMBL/GenBank/DDBJ databases">
        <authorList>
            <person name="Chiriac C."/>
            <person name="Salcher M."/>
            <person name="Ghai R."/>
            <person name="Kavagutti S V."/>
        </authorList>
    </citation>
    <scope>NUCLEOTIDE SEQUENCE</scope>
</reference>
<protein>
    <submittedName>
        <fullName evidence="1">Uncharacterized protein</fullName>
    </submittedName>
</protein>
<accession>A0A6J5NFZ0</accession>
<name>A0A6J5NFZ0_9CAUD</name>
<evidence type="ECO:0000313" key="1">
    <source>
        <dbReference type="EMBL" id="CAB4156421.1"/>
    </source>
</evidence>
<proteinExistence type="predicted"/>
<dbReference type="EMBL" id="LR796639">
    <property type="protein sequence ID" value="CAB4156421.1"/>
    <property type="molecule type" value="Genomic_DNA"/>
</dbReference>
<gene>
    <name evidence="1" type="ORF">UFOVP658_63</name>
</gene>
<sequence length="144" mass="16780">MSEPEFFDNMEDDNLPPREELALWIGEFMAASADAETLYRNHYCTMVANKIYEEFGAEGFCEMMMVMDNRAGWVSDIILESSDIDDILFKKHGIYDKRALSKARQTAAMNELNSKIWRLRRKYAKAISEELMITPEDDEEDDDE</sequence>